<feature type="compositionally biased region" description="Low complexity" evidence="1">
    <location>
        <begin position="290"/>
        <end position="303"/>
    </location>
</feature>
<dbReference type="GO" id="GO:0005737">
    <property type="term" value="C:cytoplasm"/>
    <property type="evidence" value="ECO:0007669"/>
    <property type="project" value="TreeGrafter"/>
</dbReference>
<evidence type="ECO:0000256" key="1">
    <source>
        <dbReference type="SAM" id="MobiDB-lite"/>
    </source>
</evidence>
<feature type="compositionally biased region" description="Low complexity" evidence="1">
    <location>
        <begin position="522"/>
        <end position="559"/>
    </location>
</feature>
<evidence type="ECO:0000259" key="3">
    <source>
        <dbReference type="PROSITE" id="PS50003"/>
    </source>
</evidence>
<dbReference type="InterPro" id="IPR052227">
    <property type="entry name" value="Arf-Rho-GAP_ANK-PH_domain"/>
</dbReference>
<sequence length="1129" mass="126719">MTGQSVTALAVLSIAWAKNSTAKTKPKRQLDNIRSPQNLQYSLVLPHSRVAHFRSLNNNRRISHGAKGGKLPPYAVQMEPVVQYSQKDPLYDRTHENLDDSVVNQNQIYAQSKILNTQESLESYGPPYGSLPTAPLYSHEPQPQYYEAPEPIIEIIIKESNETLPAPPPPPVQKKKKEPVHVFYVKYSKDPHSHDKVIYDKPIPAITPSTNEEEEEHHHEEYITVTPEPYIPRETTTLRALIKPDSEQYHSHSSVKITFGNEGRHYSDRREGTHDEDREETAPKPAIAFPNQSPQQSHSPLQSERAASPQPQYSHETELKSTVYHPSAQAYRQNSQHAQSRIQFQPQAFPTEQQLPRQNPTAVPFRSQSHIRHPFGPSPSLIPNPAFSNGPPGLISHFGGPTVPTPVGPSFQTAFPRTNNGPSFNSRPSNPPSFGSRPQFNGPPRTSFHSGPQRPFHQNQPQSKPFFDEAKYLQENYHTITTEQVDPPKEQILPSRQPQTFNHLPQVGPSPTPGHFQEHFNRPQIIPPNQQLPQQRPPQHFVESKPSLSPSSSPFFNLKPSPPNIESNRPSFQSSQQLGFHQGPQTFPGPSPSPSPQGQHSFSRPISASPSSIPQTQFLPQPSSPPLYNFQPQPSPTPELHFLRPNSPSERPQIQQSQGPSERPPFYQTHGPSERPTFSHHGDFRDQHQQNQQQEPHIRQYNQQIEATSPRSQYIQERSRYQSSTSSPHYYQSTSGTVEIKPSTQKYVSSTANSISTTPNPQKEDKKKKLAFELPDEVPDDLRQQLLSSGILDNADISVLDYDKVGDTSLDSLPPDQLANFFSAGGAQQISASENRPIYVKPDGDQIESRNIDDMEDDQEIAASENIPSYVAAPPTEKQAVEMKVVHFNPNTIEGQQIAKDYVQENATQVEPVALNDKKYNRYLPLKVSGNQFPLPDILKGRKVTSVVVLAPVETEALNGEHVRKERATSNSLKGIKFLFLFFRNETPEEDREIFMYDIASGNVNKLSGELSNAFVEAAENNSLSKNIESLAIEGEGIPENFEKDDVEAEGSENVPLFVDISGPDDGNSNSGSLSKWTNVMKGWQYRWFVLDDNAGLLSYYTYTNMTFGKYMMATPRGAGQLGRNTWDE</sequence>
<feature type="compositionally biased region" description="Polar residues" evidence="1">
    <location>
        <begin position="330"/>
        <end position="361"/>
    </location>
</feature>
<dbReference type="Gene3D" id="2.30.29.30">
    <property type="entry name" value="Pleckstrin-homology domain (PH domain)/Phosphotyrosine-binding domain (PTB)"/>
    <property type="match status" value="1"/>
</dbReference>
<dbReference type="AlphaFoldDB" id="A0A0L7LR58"/>
<feature type="compositionally biased region" description="Polar residues" evidence="1">
    <location>
        <begin position="565"/>
        <end position="579"/>
    </location>
</feature>
<evidence type="ECO:0000313" key="5">
    <source>
        <dbReference type="Proteomes" id="UP000037510"/>
    </source>
</evidence>
<reference evidence="4 5" key="1">
    <citation type="journal article" date="2015" name="Genome Biol. Evol.">
        <title>The genome of winter moth (Operophtera brumata) provides a genomic perspective on sexual dimorphism and phenology.</title>
        <authorList>
            <person name="Derks M.F."/>
            <person name="Smit S."/>
            <person name="Salis L."/>
            <person name="Schijlen E."/>
            <person name="Bossers A."/>
            <person name="Mateman C."/>
            <person name="Pijl A.S."/>
            <person name="de Ridder D."/>
            <person name="Groenen M.A."/>
            <person name="Visser M.E."/>
            <person name="Megens H.J."/>
        </authorList>
    </citation>
    <scope>NUCLEOTIDE SEQUENCE [LARGE SCALE GENOMIC DNA]</scope>
    <source>
        <strain evidence="4">WM2013NL</strain>
        <tissue evidence="4">Head and thorax</tissue>
    </source>
</reference>
<dbReference type="SUPFAM" id="SSF50729">
    <property type="entry name" value="PH domain-like"/>
    <property type="match status" value="1"/>
</dbReference>
<feature type="compositionally biased region" description="Low complexity" evidence="1">
    <location>
        <begin position="596"/>
        <end position="614"/>
    </location>
</feature>
<feature type="chain" id="PRO_5005573664" description="PH domain-containing protein" evidence="2">
    <location>
        <begin position="18"/>
        <end position="1129"/>
    </location>
</feature>
<dbReference type="GO" id="GO:0005547">
    <property type="term" value="F:phosphatidylinositol-3,4,5-trisphosphate binding"/>
    <property type="evidence" value="ECO:0007669"/>
    <property type="project" value="TreeGrafter"/>
</dbReference>
<feature type="compositionally biased region" description="Low complexity" evidence="1">
    <location>
        <begin position="419"/>
        <end position="438"/>
    </location>
</feature>
<dbReference type="Proteomes" id="UP000037510">
    <property type="component" value="Unassembled WGS sequence"/>
</dbReference>
<feature type="compositionally biased region" description="Basic and acidic residues" evidence="1">
    <location>
        <begin position="262"/>
        <end position="282"/>
    </location>
</feature>
<dbReference type="PANTHER" id="PTHR45899:SF2">
    <property type="entry name" value="RHO GTPASE ACTIVATING PROTEIN AT 15B, ISOFORM C"/>
    <property type="match status" value="1"/>
</dbReference>
<dbReference type="PANTHER" id="PTHR45899">
    <property type="entry name" value="RHO GTPASE ACTIVATING PROTEIN AT 15B, ISOFORM C"/>
    <property type="match status" value="1"/>
</dbReference>
<dbReference type="InterPro" id="IPR011993">
    <property type="entry name" value="PH-like_dom_sf"/>
</dbReference>
<feature type="compositionally biased region" description="Polar residues" evidence="1">
    <location>
        <begin position="494"/>
        <end position="503"/>
    </location>
</feature>
<dbReference type="PROSITE" id="PS50003">
    <property type="entry name" value="PH_DOMAIN"/>
    <property type="match status" value="1"/>
</dbReference>
<feature type="signal peptide" evidence="2">
    <location>
        <begin position="1"/>
        <end position="17"/>
    </location>
</feature>
<feature type="domain" description="PH" evidence="3">
    <location>
        <begin position="1067"/>
        <end position="1129"/>
    </location>
</feature>
<keyword evidence="5" id="KW-1185">Reference proteome</keyword>
<protein>
    <recommendedName>
        <fullName evidence="3">PH domain-containing protein</fullName>
    </recommendedName>
</protein>
<accession>A0A0L7LR58</accession>
<gene>
    <name evidence="4" type="ORF">OBRU01_03427</name>
</gene>
<evidence type="ECO:0000313" key="4">
    <source>
        <dbReference type="EMBL" id="KOB77899.1"/>
    </source>
</evidence>
<feature type="compositionally biased region" description="Polar residues" evidence="1">
    <location>
        <begin position="646"/>
        <end position="660"/>
    </location>
</feature>
<proteinExistence type="predicted"/>
<name>A0A0L7LR58_OPEBR</name>
<comment type="caution">
    <text evidence="4">The sequence shown here is derived from an EMBL/GenBank/DDBJ whole genome shotgun (WGS) entry which is preliminary data.</text>
</comment>
<evidence type="ECO:0000256" key="2">
    <source>
        <dbReference type="SAM" id="SignalP"/>
    </source>
</evidence>
<feature type="region of interest" description="Disordered" evidence="1">
    <location>
        <begin position="245"/>
        <end position="767"/>
    </location>
</feature>
<dbReference type="STRING" id="104452.A0A0L7LR58"/>
<keyword evidence="2" id="KW-0732">Signal</keyword>
<organism evidence="4 5">
    <name type="scientific">Operophtera brumata</name>
    <name type="common">Winter moth</name>
    <name type="synonym">Phalaena brumata</name>
    <dbReference type="NCBI Taxonomy" id="104452"/>
    <lineage>
        <taxon>Eukaryota</taxon>
        <taxon>Metazoa</taxon>
        <taxon>Ecdysozoa</taxon>
        <taxon>Arthropoda</taxon>
        <taxon>Hexapoda</taxon>
        <taxon>Insecta</taxon>
        <taxon>Pterygota</taxon>
        <taxon>Neoptera</taxon>
        <taxon>Endopterygota</taxon>
        <taxon>Lepidoptera</taxon>
        <taxon>Glossata</taxon>
        <taxon>Ditrysia</taxon>
        <taxon>Geometroidea</taxon>
        <taxon>Geometridae</taxon>
        <taxon>Larentiinae</taxon>
        <taxon>Operophtera</taxon>
    </lineage>
</organism>
<dbReference type="EMBL" id="JTDY01000287">
    <property type="protein sequence ID" value="KOB77899.1"/>
    <property type="molecule type" value="Genomic_DNA"/>
</dbReference>
<feature type="compositionally biased region" description="Polar residues" evidence="1">
    <location>
        <begin position="700"/>
        <end position="761"/>
    </location>
</feature>
<dbReference type="InterPro" id="IPR001849">
    <property type="entry name" value="PH_domain"/>
</dbReference>